<gene>
    <name evidence="2" type="ORF">GCM10012285_49620</name>
</gene>
<reference evidence="3" key="1">
    <citation type="journal article" date="2019" name="Int. J. Syst. Evol. Microbiol.">
        <title>The Global Catalogue of Microorganisms (GCM) 10K type strain sequencing project: providing services to taxonomists for standard genome sequencing and annotation.</title>
        <authorList>
            <consortium name="The Broad Institute Genomics Platform"/>
            <consortium name="The Broad Institute Genome Sequencing Center for Infectious Disease"/>
            <person name="Wu L."/>
            <person name="Ma J."/>
        </authorList>
    </citation>
    <scope>NUCLEOTIDE SEQUENCE [LARGE SCALE GENOMIC DNA]</scope>
    <source>
        <strain evidence="3">CGMCC 4.7323</strain>
    </source>
</reference>
<feature type="region of interest" description="Disordered" evidence="1">
    <location>
        <begin position="132"/>
        <end position="154"/>
    </location>
</feature>
<evidence type="ECO:0000313" key="3">
    <source>
        <dbReference type="Proteomes" id="UP000600080"/>
    </source>
</evidence>
<feature type="compositionally biased region" description="Low complexity" evidence="1">
    <location>
        <begin position="144"/>
        <end position="154"/>
    </location>
</feature>
<proteinExistence type="predicted"/>
<evidence type="ECO:0000256" key="1">
    <source>
        <dbReference type="SAM" id="MobiDB-lite"/>
    </source>
</evidence>
<protein>
    <submittedName>
        <fullName evidence="2">Uncharacterized protein</fullName>
    </submittedName>
</protein>
<accession>A0ABQ2JSD0</accession>
<evidence type="ECO:0000313" key="2">
    <source>
        <dbReference type="EMBL" id="GGN55665.1"/>
    </source>
</evidence>
<dbReference type="EMBL" id="BMND01000025">
    <property type="protein sequence ID" value="GGN55665.1"/>
    <property type="molecule type" value="Genomic_DNA"/>
</dbReference>
<keyword evidence="3" id="KW-1185">Reference proteome</keyword>
<comment type="caution">
    <text evidence="2">The sequence shown here is derived from an EMBL/GenBank/DDBJ whole genome shotgun (WGS) entry which is preliminary data.</text>
</comment>
<organism evidence="2 3">
    <name type="scientific">Streptomyces kronopolitis</name>
    <dbReference type="NCBI Taxonomy" id="1612435"/>
    <lineage>
        <taxon>Bacteria</taxon>
        <taxon>Bacillati</taxon>
        <taxon>Actinomycetota</taxon>
        <taxon>Actinomycetes</taxon>
        <taxon>Kitasatosporales</taxon>
        <taxon>Streptomycetaceae</taxon>
        <taxon>Streptomyces</taxon>
    </lineage>
</organism>
<dbReference type="Proteomes" id="UP000600080">
    <property type="component" value="Unassembled WGS sequence"/>
</dbReference>
<sequence>MRRHFDNPDPLYSLPMGVTERVEAAFLLHRLPPPVGEENGFRRDTHTAAAAGLPPKIYAALRSTIRKAGRGEEPSLNAMQEKARKTLSLMVEAVENPPPQFPLASLVGMLHQLLLQEICPDTLESCFPYLNGGTDTKDNRHQKGGSARISRSGSRAPKKEFDYIRTADVVTGTLEGLSCVITDELTDSEHYEYVLKALKEARRMSHVYVKKMEKMRNE</sequence>
<name>A0ABQ2JSD0_9ACTN</name>